<evidence type="ECO:0000313" key="2">
    <source>
        <dbReference type="Proteomes" id="UP000002770"/>
    </source>
</evidence>
<dbReference type="STRING" id="658187.LDG_6305"/>
<dbReference type="EMBL" id="JH413811">
    <property type="protein sequence ID" value="EHL31643.1"/>
    <property type="molecule type" value="Genomic_DNA"/>
</dbReference>
<dbReference type="InParanoid" id="G9EM43"/>
<dbReference type="AlphaFoldDB" id="G9EM43"/>
<evidence type="ECO:0000313" key="1">
    <source>
        <dbReference type="EMBL" id="EHL31643.1"/>
    </source>
</evidence>
<protein>
    <recommendedName>
        <fullName evidence="3">Peptidase C58 YopT-type domain-containing protein</fullName>
    </recommendedName>
</protein>
<dbReference type="Proteomes" id="UP000002770">
    <property type="component" value="Unassembled WGS sequence"/>
</dbReference>
<keyword evidence="2" id="KW-1185">Reference proteome</keyword>
<dbReference type="eggNOG" id="COG0666">
    <property type="taxonomic scope" value="Bacteria"/>
</dbReference>
<gene>
    <name evidence="1" type="ORF">LDG_6305</name>
</gene>
<accession>G9EM43</accession>
<organism evidence="1 2">
    <name type="scientific">Legionella drancourtii LLAP12</name>
    <dbReference type="NCBI Taxonomy" id="658187"/>
    <lineage>
        <taxon>Bacteria</taxon>
        <taxon>Pseudomonadati</taxon>
        <taxon>Pseudomonadota</taxon>
        <taxon>Gammaproteobacteria</taxon>
        <taxon>Legionellales</taxon>
        <taxon>Legionellaceae</taxon>
        <taxon>Legionella</taxon>
    </lineage>
</organism>
<sequence>MCLKQHSDLEFELNKSGVCAGLAGLYIKYALENKTTQFFSIINRLSTLPTIYRLGGDAELDEFIIKIEKTFRPNEYSGFQLEQGDLDKILHIGDKPLRNEFNFGFMSKEQQWEKILGQITRNNRAYYICSQDHAVALSIKNGKYSLYDPNYTQETKEFSSAKEVINELKNCFGYKTSFFALLLRTFANPHSSVVEYPPHETLQQLAETTEPDIHSGKFAAQAKDIKTLSYLVKKDPTHWQFFTKEFLFAEVNDLLLQQPKSSEIRQALLKSIAVNTLIGNSDVIQKLITHYQSVYSAPEEQDELTCELKKILATPVKEASHFLKKTGHYQWFLNLCDQLSISQDPTCITNYNHVKLLTFLEEKTEQTVIEHFLNQLSPPQILKQIQCAAAANQQEVLTLLINKNLDTQVTHSIFTPEVIKLINVATLKRLLENGFATNINSPNIILSCMQRKDKTIFELMTRSWSKQNHQQNIWQHIDKHEFHALDLTTKIDSVYLISALVFLRKTELVKKAWREDISEDIIQNALMVALQDGNVEMSKFLHEKLLAIKSSLEQDVLDYFYTDALAKENIETLIILMHLNFNILHKDKDIDKILSLCDANDDYSIVFASFQQASPKVKLHLLTSSLRQGLTSVVEYCAQKEPQLFNTYLNECTKNKRKIAKLNQVVTLLPPNTLRLASEEKQKALVINCFNHKLFPLAKTLTAKLKWEDKELNKLLIDLIKTKNEGAIIQLIQIYPQLKKAANLIQELLGNNLLNALDSLLTKETILTQELSEKILAMAIVNNNKKLINRFFEQGQISKLTPQLMPLLEQAITQGASDALEPFIQSSLDLGLDFKALFLFSCAQKQAKIANQLLVKELILSTEEIKSSIKKLFDKQNPNDLFEVIYQQGYGRLYQLFIKSGIKNPRKKINSAQLKIPSTMPSSNRRPSIYPH</sequence>
<name>G9EM43_9GAMM</name>
<reference evidence="1 2" key="1">
    <citation type="journal article" date="2011" name="BMC Genomics">
        <title>Insight into cross-talk between intra-amoebal pathogens.</title>
        <authorList>
            <person name="Gimenez G."/>
            <person name="Bertelli C."/>
            <person name="Moliner C."/>
            <person name="Robert C."/>
            <person name="Raoult D."/>
            <person name="Fournier P.E."/>
            <person name="Greub G."/>
        </authorList>
    </citation>
    <scope>NUCLEOTIDE SEQUENCE [LARGE SCALE GENOMIC DNA]</scope>
    <source>
        <strain evidence="1 2">LLAP12</strain>
    </source>
</reference>
<dbReference type="HOGENOM" id="CLU_313944_0_0_6"/>
<evidence type="ECO:0008006" key="3">
    <source>
        <dbReference type="Google" id="ProtNLM"/>
    </source>
</evidence>
<proteinExistence type="predicted"/>